<protein>
    <recommendedName>
        <fullName evidence="4">F5/8 type C domain-containing protein</fullName>
    </recommendedName>
</protein>
<evidence type="ECO:0000313" key="2">
    <source>
        <dbReference type="EMBL" id="MEJ8672465.1"/>
    </source>
</evidence>
<keyword evidence="3" id="KW-1185">Reference proteome</keyword>
<evidence type="ECO:0000313" key="3">
    <source>
        <dbReference type="Proteomes" id="UP001376459"/>
    </source>
</evidence>
<gene>
    <name evidence="2" type="ORF">WKI71_41525</name>
</gene>
<comment type="caution">
    <text evidence="2">The sequence shown here is derived from an EMBL/GenBank/DDBJ whole genome shotgun (WGS) entry which is preliminary data.</text>
</comment>
<accession>A0ABU8UU90</accession>
<evidence type="ECO:0008006" key="4">
    <source>
        <dbReference type="Google" id="ProtNLM"/>
    </source>
</evidence>
<sequence length="119" mass="12630">MSLPPAPPRPEPATRAWLPPEVNSPRTDRCRSPPPTTPTPAEFAVDGLDGVGVRGTGWRAAGGDPQWICVDLQALCEVESLRLTFEATVDDPPYVDAPGATRGTTPRGRRSCPVARSAS</sequence>
<dbReference type="Proteomes" id="UP001376459">
    <property type="component" value="Unassembled WGS sequence"/>
</dbReference>
<dbReference type="Gene3D" id="2.60.120.260">
    <property type="entry name" value="Galactose-binding domain-like"/>
    <property type="match status" value="1"/>
</dbReference>
<evidence type="ECO:0000256" key="1">
    <source>
        <dbReference type="SAM" id="MobiDB-lite"/>
    </source>
</evidence>
<feature type="region of interest" description="Disordered" evidence="1">
    <location>
        <begin position="1"/>
        <end position="46"/>
    </location>
</feature>
<dbReference type="SUPFAM" id="SSF49785">
    <property type="entry name" value="Galactose-binding domain-like"/>
    <property type="match status" value="1"/>
</dbReference>
<name>A0ABU8UU90_9ACTN</name>
<dbReference type="EMBL" id="JBBKAK010000001">
    <property type="protein sequence ID" value="MEJ8672465.1"/>
    <property type="molecule type" value="Genomic_DNA"/>
</dbReference>
<dbReference type="InterPro" id="IPR008979">
    <property type="entry name" value="Galactose-bd-like_sf"/>
</dbReference>
<proteinExistence type="predicted"/>
<reference evidence="2 3" key="1">
    <citation type="submission" date="2024-03" db="EMBL/GenBank/DDBJ databases">
        <title>Novel Streptomyces species of biotechnological and ecological value are a feature of Machair soil.</title>
        <authorList>
            <person name="Prole J.R."/>
            <person name="Goodfellow M."/>
            <person name="Allenby N."/>
            <person name="Ward A.C."/>
        </authorList>
    </citation>
    <scope>NUCLEOTIDE SEQUENCE [LARGE SCALE GENOMIC DNA]</scope>
    <source>
        <strain evidence="2 3">MS1.AVA.1</strain>
    </source>
</reference>
<organism evidence="2 3">
    <name type="scientific">Streptomyces machairae</name>
    <dbReference type="NCBI Taxonomy" id="3134109"/>
    <lineage>
        <taxon>Bacteria</taxon>
        <taxon>Bacillati</taxon>
        <taxon>Actinomycetota</taxon>
        <taxon>Actinomycetes</taxon>
        <taxon>Kitasatosporales</taxon>
        <taxon>Streptomycetaceae</taxon>
        <taxon>Streptomyces</taxon>
    </lineage>
</organism>
<feature type="compositionally biased region" description="Pro residues" evidence="1">
    <location>
        <begin position="1"/>
        <end position="11"/>
    </location>
</feature>
<feature type="region of interest" description="Disordered" evidence="1">
    <location>
        <begin position="90"/>
        <end position="119"/>
    </location>
</feature>
<feature type="compositionally biased region" description="Low complexity" evidence="1">
    <location>
        <begin position="97"/>
        <end position="106"/>
    </location>
</feature>